<feature type="compositionally biased region" description="Basic and acidic residues" evidence="2">
    <location>
        <begin position="425"/>
        <end position="438"/>
    </location>
</feature>
<evidence type="ECO:0000313" key="5">
    <source>
        <dbReference type="Proteomes" id="UP001610563"/>
    </source>
</evidence>
<sequence length="718" mass="80865">MVTDSIAHTLNECLRNFAALTASDDLARYEAEVSRQRWLDELGRLRIWSGNIGAHQQGQSSLDHRLRDASHLKSETIKLLNRMLGLLEDVRDIVRHTGDGDDIEMKVEFEDDDESDNTTELQQVYQAVVPVINLLFLISMAIRNPAAHDRLLHMKVKEESHFEFSYQQHVSHKYPSLSNEICARLGCAMAQQRSILKYRERHRAKLGQGLSEHTETESTGLSATEATELAPGTGQLLFLETISDSGLTQTSYATSLMAAQDNISIPDPPKESKDRGKFECPYCFYIITIKTRKDWSRHVFRDLMPYVCLAKDCATPTKPYESRREWYYHMCEAHALGTAGKEDICPMCQVAVTSFDRHVGRHLEELSLFVLPRTDAPEDSLASWGNIVHFESHQDNSPHISPDSPRYGASGEEAQIEMGDWSSGESERSHEIYNRESPDLFTNRPGELFGTQKRSDESRKLEQGDQDSEDRLFTGSVEGGISTSHWINPAEVLSSPGTYLQELMEEHGSPGEPLGIGSATDPHAGTQPLDPHLVTSDEDRISDDTQSTVEVRLAVLPDEVGVDEWPANVTESRPKCHRWECSLCGEVFVERSILEDHLPSHEGVKVFYCKEPGCNQSFKRQEHLKRHMKSHSKQVPYVCWVPGCHRAFGRSDSLNAHYTKAHGKRGGRNRYVATLDDQSPDYDPDFQGQLTPDGRPIYGSKLDDLMPGAGEVRVGQDF</sequence>
<dbReference type="InterPro" id="IPR013087">
    <property type="entry name" value="Znf_C2H2_type"/>
</dbReference>
<feature type="region of interest" description="Disordered" evidence="2">
    <location>
        <begin position="506"/>
        <end position="545"/>
    </location>
</feature>
<dbReference type="Pfam" id="PF26082">
    <property type="entry name" value="zf-C2H2_AcuF"/>
    <property type="match status" value="1"/>
</dbReference>
<feature type="domain" description="C2H2-type" evidence="3">
    <location>
        <begin position="579"/>
        <end position="606"/>
    </location>
</feature>
<evidence type="ECO:0000259" key="3">
    <source>
        <dbReference type="PROSITE" id="PS50157"/>
    </source>
</evidence>
<reference evidence="4 5" key="1">
    <citation type="submission" date="2024-07" db="EMBL/GenBank/DDBJ databases">
        <title>Section-level genome sequencing and comparative genomics of Aspergillus sections Usti and Cavernicolus.</title>
        <authorList>
            <consortium name="Lawrence Berkeley National Laboratory"/>
            <person name="Nybo J.L."/>
            <person name="Vesth T.C."/>
            <person name="Theobald S."/>
            <person name="Frisvad J.C."/>
            <person name="Larsen T.O."/>
            <person name="Kjaerboelling I."/>
            <person name="Rothschild-Mancinelli K."/>
            <person name="Lyhne E.K."/>
            <person name="Kogle M.E."/>
            <person name="Barry K."/>
            <person name="Clum A."/>
            <person name="Na H."/>
            <person name="Ledsgaard L."/>
            <person name="Lin J."/>
            <person name="Lipzen A."/>
            <person name="Kuo A."/>
            <person name="Riley R."/>
            <person name="Mondo S."/>
            <person name="Labutti K."/>
            <person name="Haridas S."/>
            <person name="Pangalinan J."/>
            <person name="Salamov A.A."/>
            <person name="Simmons B.A."/>
            <person name="Magnuson J.K."/>
            <person name="Chen J."/>
            <person name="Drula E."/>
            <person name="Henrissat B."/>
            <person name="Wiebenga A."/>
            <person name="Lubbers R.J."/>
            <person name="Gomes A.C."/>
            <person name="Makela M.R."/>
            <person name="Stajich J."/>
            <person name="Grigoriev I.V."/>
            <person name="Mortensen U.H."/>
            <person name="De Vries R.P."/>
            <person name="Baker S.E."/>
            <person name="Andersen M.R."/>
        </authorList>
    </citation>
    <scope>NUCLEOTIDE SEQUENCE [LARGE SCALE GENOMIC DNA]</scope>
    <source>
        <strain evidence="4 5">CBS 209.92</strain>
    </source>
</reference>
<accession>A0ABR4FUQ5</accession>
<dbReference type="PANTHER" id="PTHR35391">
    <property type="entry name" value="C2H2-TYPE DOMAIN-CONTAINING PROTEIN-RELATED"/>
    <property type="match status" value="1"/>
</dbReference>
<evidence type="ECO:0000256" key="2">
    <source>
        <dbReference type="SAM" id="MobiDB-lite"/>
    </source>
</evidence>
<organism evidence="4 5">
    <name type="scientific">Aspergillus keveii</name>
    <dbReference type="NCBI Taxonomy" id="714993"/>
    <lineage>
        <taxon>Eukaryota</taxon>
        <taxon>Fungi</taxon>
        <taxon>Dikarya</taxon>
        <taxon>Ascomycota</taxon>
        <taxon>Pezizomycotina</taxon>
        <taxon>Eurotiomycetes</taxon>
        <taxon>Eurotiomycetidae</taxon>
        <taxon>Eurotiales</taxon>
        <taxon>Aspergillaceae</taxon>
        <taxon>Aspergillus</taxon>
        <taxon>Aspergillus subgen. Nidulantes</taxon>
    </lineage>
</organism>
<dbReference type="SUPFAM" id="SSF57667">
    <property type="entry name" value="beta-beta-alpha zinc fingers"/>
    <property type="match status" value="2"/>
</dbReference>
<dbReference type="PANTHER" id="PTHR35391:SF7">
    <property type="entry name" value="C2H2-TYPE DOMAIN-CONTAINING PROTEIN"/>
    <property type="match status" value="1"/>
</dbReference>
<dbReference type="EMBL" id="JBFTWV010000105">
    <property type="protein sequence ID" value="KAL2787007.1"/>
    <property type="molecule type" value="Genomic_DNA"/>
</dbReference>
<dbReference type="PROSITE" id="PS50157">
    <property type="entry name" value="ZINC_FINGER_C2H2_2"/>
    <property type="match status" value="3"/>
</dbReference>
<keyword evidence="1" id="KW-0863">Zinc-finger</keyword>
<evidence type="ECO:0000256" key="1">
    <source>
        <dbReference type="PROSITE-ProRule" id="PRU00042"/>
    </source>
</evidence>
<name>A0ABR4FUQ5_9EURO</name>
<feature type="compositionally biased region" description="Basic and acidic residues" evidence="2">
    <location>
        <begin position="453"/>
        <end position="463"/>
    </location>
</feature>
<feature type="domain" description="C2H2-type" evidence="3">
    <location>
        <begin position="637"/>
        <end position="662"/>
    </location>
</feature>
<dbReference type="InterPro" id="IPR058925">
    <property type="entry name" value="zf-C2H2_AcuF"/>
</dbReference>
<dbReference type="Proteomes" id="UP001610563">
    <property type="component" value="Unassembled WGS sequence"/>
</dbReference>
<dbReference type="PROSITE" id="PS00028">
    <property type="entry name" value="ZINC_FINGER_C2H2_1"/>
    <property type="match status" value="3"/>
</dbReference>
<comment type="caution">
    <text evidence="4">The sequence shown here is derived from an EMBL/GenBank/DDBJ whole genome shotgun (WGS) entry which is preliminary data.</text>
</comment>
<keyword evidence="5" id="KW-1185">Reference proteome</keyword>
<dbReference type="Pfam" id="PF00096">
    <property type="entry name" value="zf-C2H2"/>
    <property type="match status" value="1"/>
</dbReference>
<evidence type="ECO:0000313" key="4">
    <source>
        <dbReference type="EMBL" id="KAL2787007.1"/>
    </source>
</evidence>
<protein>
    <recommendedName>
        <fullName evidence="3">C2H2-type domain-containing protein</fullName>
    </recommendedName>
</protein>
<feature type="domain" description="C2H2-type" evidence="3">
    <location>
        <begin position="607"/>
        <end position="636"/>
    </location>
</feature>
<keyword evidence="1" id="KW-0862">Zinc</keyword>
<dbReference type="SMART" id="SM00355">
    <property type="entry name" value="ZnF_C2H2"/>
    <property type="match status" value="4"/>
</dbReference>
<feature type="region of interest" description="Disordered" evidence="2">
    <location>
        <begin position="416"/>
        <end position="471"/>
    </location>
</feature>
<proteinExistence type="predicted"/>
<dbReference type="InterPro" id="IPR036236">
    <property type="entry name" value="Znf_C2H2_sf"/>
</dbReference>
<gene>
    <name evidence="4" type="ORF">BJX66DRAFT_311791</name>
</gene>
<keyword evidence="1" id="KW-0479">Metal-binding</keyword>
<dbReference type="Gene3D" id="3.30.160.60">
    <property type="entry name" value="Classic Zinc Finger"/>
    <property type="match status" value="2"/>
</dbReference>